<proteinExistence type="predicted"/>
<sequence>MEELHFVYINANGRIGVHSIQSISYSENHIQGICKNTDRIKTFRKDRILKQYDSPEQAIQECASFLPENYSHLTKQSGPKKNTFDVCFTGFKKADKERLVDKANEQGLTVRTSVTQSLQMLCCGYNAGPSKVSAARMKGTIIIDEPGFIHFLETGEIPDE</sequence>
<evidence type="ECO:0000313" key="1">
    <source>
        <dbReference type="EMBL" id="EQX25380.1"/>
    </source>
</evidence>
<name>A0A0E2L0F2_ECOU3</name>
<evidence type="ECO:0008006" key="3">
    <source>
        <dbReference type="Google" id="ProtNLM"/>
    </source>
</evidence>
<dbReference type="InterPro" id="IPR036420">
    <property type="entry name" value="BRCT_dom_sf"/>
</dbReference>
<dbReference type="AlphaFoldDB" id="A0A0E2L0F2"/>
<dbReference type="Proteomes" id="UP000016035">
    <property type="component" value="Unassembled WGS sequence"/>
</dbReference>
<evidence type="ECO:0000313" key="2">
    <source>
        <dbReference type="Proteomes" id="UP000016035"/>
    </source>
</evidence>
<dbReference type="EMBL" id="AWBU01000022">
    <property type="protein sequence ID" value="EQX25380.1"/>
    <property type="molecule type" value="Genomic_DNA"/>
</dbReference>
<organism evidence="1 2">
    <name type="scientific">Escherichia coli (strain UMEA 3162-1)</name>
    <dbReference type="NCBI Taxonomy" id="1281200"/>
    <lineage>
        <taxon>Bacteria</taxon>
        <taxon>Pseudomonadati</taxon>
        <taxon>Pseudomonadota</taxon>
        <taxon>Gammaproteobacteria</taxon>
        <taxon>Enterobacterales</taxon>
        <taxon>Enterobacteriaceae</taxon>
        <taxon>Escherichia</taxon>
    </lineage>
</organism>
<dbReference type="HOGENOM" id="CLU_103707_0_0_6"/>
<dbReference type="RefSeq" id="WP_000391794.1">
    <property type="nucleotide sequence ID" value="NZ_KE701777.1"/>
</dbReference>
<dbReference type="SUPFAM" id="SSF52113">
    <property type="entry name" value="BRCT domain"/>
    <property type="match status" value="1"/>
</dbReference>
<gene>
    <name evidence="1" type="ORF">G925_02680</name>
</gene>
<protein>
    <recommendedName>
        <fullName evidence="3">BRCT domain-containing protein</fullName>
    </recommendedName>
</protein>
<comment type="caution">
    <text evidence="1">The sequence shown here is derived from an EMBL/GenBank/DDBJ whole genome shotgun (WGS) entry which is preliminary data.</text>
</comment>
<accession>A0A0E2L0F2</accession>
<dbReference type="Gene3D" id="3.40.50.10190">
    <property type="entry name" value="BRCT domain"/>
    <property type="match status" value="1"/>
</dbReference>
<reference evidence="2" key="1">
    <citation type="submission" date="2013-07" db="EMBL/GenBank/DDBJ databases">
        <title>The genome sequence of Escherichia coli UMEA 3162-1.</title>
        <authorList>
            <consortium name="The Broad Institute Genome Sequencing Platform"/>
            <consortium name="The Broad Institute Genome Sequencing Center for Infectious Disease"/>
            <person name="Feldgarden M."/>
            <person name="Frimodt-Moller N."/>
            <person name="Leihof R.F."/>
            <person name="Rasmussen L."/>
            <person name="Young S.K."/>
            <person name="Zeng Q."/>
            <person name="Gargeya S."/>
            <person name="Abouelleil A."/>
            <person name="Alvarado L."/>
            <person name="Berlin A.M."/>
            <person name="Chapman S.B."/>
            <person name="Gainer-Dewar J."/>
            <person name="Goldberg J."/>
            <person name="Gnerre S."/>
            <person name="Griggs A."/>
            <person name="Gujja S."/>
            <person name="Hansen M."/>
            <person name="Howarth C."/>
            <person name="Imamovic A."/>
            <person name="Larimer J."/>
            <person name="McCowan C."/>
            <person name="Murphy C."/>
            <person name="Pearson M."/>
            <person name="Poon T."/>
            <person name="Priest M."/>
            <person name="Roberts A."/>
            <person name="Saif S."/>
            <person name="Shea T."/>
            <person name="Sykes S."/>
            <person name="Wortman J."/>
            <person name="Nusbaum C."/>
            <person name="Birren B."/>
        </authorList>
    </citation>
    <scope>NUCLEOTIDE SEQUENCE [LARGE SCALE GENOMIC DNA]</scope>
    <source>
        <strain evidence="2">UMEA 3162-1</strain>
    </source>
</reference>